<dbReference type="GO" id="GO:0016042">
    <property type="term" value="P:lipid catabolic process"/>
    <property type="evidence" value="ECO:0007669"/>
    <property type="project" value="InterPro"/>
</dbReference>
<proteinExistence type="predicted"/>
<gene>
    <name evidence="2" type="ORF">BG006_004709</name>
</gene>
<dbReference type="Gene3D" id="3.40.50.1820">
    <property type="entry name" value="alpha/beta hydrolase"/>
    <property type="match status" value="1"/>
</dbReference>
<dbReference type="AlphaFoldDB" id="A0A9P5SQD9"/>
<evidence type="ECO:0000256" key="1">
    <source>
        <dbReference type="SAM" id="SignalP"/>
    </source>
</evidence>
<keyword evidence="1" id="KW-0732">Signal</keyword>
<dbReference type="InterPro" id="IPR029058">
    <property type="entry name" value="AB_hydrolase_fold"/>
</dbReference>
<evidence type="ECO:0000313" key="3">
    <source>
        <dbReference type="Proteomes" id="UP000696485"/>
    </source>
</evidence>
<organism evidence="2 3">
    <name type="scientific">Podila minutissima</name>
    <dbReference type="NCBI Taxonomy" id="64525"/>
    <lineage>
        <taxon>Eukaryota</taxon>
        <taxon>Fungi</taxon>
        <taxon>Fungi incertae sedis</taxon>
        <taxon>Mucoromycota</taxon>
        <taxon>Mortierellomycotina</taxon>
        <taxon>Mortierellomycetes</taxon>
        <taxon>Mortierellales</taxon>
        <taxon>Mortierellaceae</taxon>
        <taxon>Podila</taxon>
    </lineage>
</organism>
<accession>A0A9P5SQD9</accession>
<sequence length="214" mass="22633">MKLSLESLIVAIVTASLLVSIDAAAIEKRASSGYNDFDCKPSTAHPRPLLLVHGTTLSAASWNTYYPYFVKAGYCTYSLTYGKWKDIPLLGGLAPIENNAQEVGTFADKILAATGASQVRHSQGGILGRYWATYLGGAGKIGRLIGIAPIHHGTTLDRVTVLAKTVGLLGAIGDVLDPVAPALMQMVAGSEFMKKLNNNTDILPGVYQANIATV</sequence>
<keyword evidence="3" id="KW-1185">Reference proteome</keyword>
<reference evidence="2" key="1">
    <citation type="journal article" date="2020" name="Fungal Divers.">
        <title>Resolving the Mortierellaceae phylogeny through synthesis of multi-gene phylogenetics and phylogenomics.</title>
        <authorList>
            <person name="Vandepol N."/>
            <person name="Liber J."/>
            <person name="Desiro A."/>
            <person name="Na H."/>
            <person name="Kennedy M."/>
            <person name="Barry K."/>
            <person name="Grigoriev I.V."/>
            <person name="Miller A.N."/>
            <person name="O'Donnell K."/>
            <person name="Stajich J.E."/>
            <person name="Bonito G."/>
        </authorList>
    </citation>
    <scope>NUCLEOTIDE SEQUENCE</scope>
    <source>
        <strain evidence="2">NVP1</strain>
    </source>
</reference>
<dbReference type="InterPro" id="IPR002918">
    <property type="entry name" value="Lipase_EstA/Esterase_EstB"/>
</dbReference>
<dbReference type="Pfam" id="PF01674">
    <property type="entry name" value="Lipase_2"/>
    <property type="match status" value="1"/>
</dbReference>
<name>A0A9P5SQD9_9FUNG</name>
<dbReference type="SUPFAM" id="SSF53474">
    <property type="entry name" value="alpha/beta-Hydrolases"/>
    <property type="match status" value="1"/>
</dbReference>
<comment type="caution">
    <text evidence="2">The sequence shown here is derived from an EMBL/GenBank/DDBJ whole genome shotgun (WGS) entry which is preliminary data.</text>
</comment>
<dbReference type="GO" id="GO:0016787">
    <property type="term" value="F:hydrolase activity"/>
    <property type="evidence" value="ECO:0007669"/>
    <property type="project" value="InterPro"/>
</dbReference>
<protein>
    <recommendedName>
        <fullName evidence="4">Triacylglycerol lipase</fullName>
    </recommendedName>
</protein>
<feature type="signal peptide" evidence="1">
    <location>
        <begin position="1"/>
        <end position="23"/>
    </location>
</feature>
<evidence type="ECO:0008006" key="4">
    <source>
        <dbReference type="Google" id="ProtNLM"/>
    </source>
</evidence>
<feature type="chain" id="PRO_5040180228" description="Triacylglycerol lipase" evidence="1">
    <location>
        <begin position="24"/>
        <end position="214"/>
    </location>
</feature>
<dbReference type="Proteomes" id="UP000696485">
    <property type="component" value="Unassembled WGS sequence"/>
</dbReference>
<evidence type="ECO:0000313" key="2">
    <source>
        <dbReference type="EMBL" id="KAF9332424.1"/>
    </source>
</evidence>
<dbReference type="EMBL" id="JAAAUY010000261">
    <property type="protein sequence ID" value="KAF9332424.1"/>
    <property type="molecule type" value="Genomic_DNA"/>
</dbReference>